<dbReference type="SUPFAM" id="SSF51735">
    <property type="entry name" value="NAD(P)-binding Rossmann-fold domains"/>
    <property type="match status" value="1"/>
</dbReference>
<feature type="transmembrane region" description="Helical" evidence="11">
    <location>
        <begin position="85"/>
        <end position="108"/>
    </location>
</feature>
<feature type="transmembrane region" description="Helical" evidence="11">
    <location>
        <begin position="114"/>
        <end position="135"/>
    </location>
</feature>
<dbReference type="GO" id="GO:0005886">
    <property type="term" value="C:plasma membrane"/>
    <property type="evidence" value="ECO:0007669"/>
    <property type="project" value="TreeGrafter"/>
</dbReference>
<keyword evidence="2" id="KW-0813">Transport</keyword>
<keyword evidence="5 11" id="KW-0812">Transmembrane</keyword>
<evidence type="ECO:0000256" key="6">
    <source>
        <dbReference type="ARBA" id="ARBA00022958"/>
    </source>
</evidence>
<dbReference type="PANTHER" id="PTHR46157">
    <property type="entry name" value="K(+) EFFLUX ANTIPORTER 3, CHLOROPLASTIC"/>
    <property type="match status" value="1"/>
</dbReference>
<keyword evidence="6" id="KW-0630">Potassium</keyword>
<evidence type="ECO:0000256" key="5">
    <source>
        <dbReference type="ARBA" id="ARBA00022692"/>
    </source>
</evidence>
<feature type="transmembrane region" description="Helical" evidence="11">
    <location>
        <begin position="295"/>
        <end position="314"/>
    </location>
</feature>
<keyword evidence="3" id="KW-0050">Antiport</keyword>
<accession>A0A1S7LKZ3</accession>
<evidence type="ECO:0000256" key="7">
    <source>
        <dbReference type="ARBA" id="ARBA00022989"/>
    </source>
</evidence>
<feature type="transmembrane region" description="Helical" evidence="11">
    <location>
        <begin position="356"/>
        <end position="373"/>
    </location>
</feature>
<feature type="region of interest" description="Disordered" evidence="10">
    <location>
        <begin position="565"/>
        <end position="587"/>
    </location>
</feature>
<evidence type="ECO:0000259" key="13">
    <source>
        <dbReference type="Pfam" id="PF02254"/>
    </source>
</evidence>
<reference evidence="14" key="1">
    <citation type="submission" date="2015-04" db="EMBL/GenBank/DDBJ databases">
        <authorList>
            <person name="Syromyatnikov M.Y."/>
            <person name="Popov V.N."/>
        </authorList>
    </citation>
    <scope>NUCLEOTIDE SEQUENCE</scope>
    <source>
        <strain evidence="14">MO-1</strain>
    </source>
</reference>
<evidence type="ECO:0000256" key="8">
    <source>
        <dbReference type="ARBA" id="ARBA00023065"/>
    </source>
</evidence>
<dbReference type="GO" id="GO:1902600">
    <property type="term" value="P:proton transmembrane transport"/>
    <property type="evidence" value="ECO:0007669"/>
    <property type="project" value="InterPro"/>
</dbReference>
<evidence type="ECO:0000256" key="2">
    <source>
        <dbReference type="ARBA" id="ARBA00022448"/>
    </source>
</evidence>
<dbReference type="InterPro" id="IPR038770">
    <property type="entry name" value="Na+/solute_symporter_sf"/>
</dbReference>
<feature type="transmembrane region" description="Helical" evidence="11">
    <location>
        <begin position="147"/>
        <end position="170"/>
    </location>
</feature>
<evidence type="ECO:0000313" key="14">
    <source>
        <dbReference type="EMBL" id="CRH06819.1"/>
    </source>
</evidence>
<dbReference type="InterPro" id="IPR003148">
    <property type="entry name" value="RCK_N"/>
</dbReference>
<organism evidence="14">
    <name type="scientific">Magnetococcus massalia (strain MO-1)</name>
    <dbReference type="NCBI Taxonomy" id="451514"/>
    <lineage>
        <taxon>Bacteria</taxon>
        <taxon>Pseudomonadati</taxon>
        <taxon>Pseudomonadota</taxon>
        <taxon>Magnetococcia</taxon>
        <taxon>Magnetococcales</taxon>
        <taxon>Magnetococcaceae</taxon>
        <taxon>Magnetococcus</taxon>
    </lineage>
</organism>
<dbReference type="GO" id="GO:0015297">
    <property type="term" value="F:antiporter activity"/>
    <property type="evidence" value="ECO:0007669"/>
    <property type="project" value="UniProtKB-KW"/>
</dbReference>
<evidence type="ECO:0000256" key="11">
    <source>
        <dbReference type="SAM" id="Phobius"/>
    </source>
</evidence>
<protein>
    <submittedName>
        <fullName evidence="14">Putative Kef-type potassium-efflux system protein</fullName>
    </submittedName>
</protein>
<keyword evidence="9 11" id="KW-0472">Membrane</keyword>
<name>A0A1S7LKZ3_MAGMO</name>
<dbReference type="Pfam" id="PF00999">
    <property type="entry name" value="Na_H_Exchanger"/>
    <property type="match status" value="1"/>
</dbReference>
<keyword evidence="7 11" id="KW-1133">Transmembrane helix</keyword>
<dbReference type="Gene3D" id="3.40.50.720">
    <property type="entry name" value="NAD(P)-binding Rossmann-like Domain"/>
    <property type="match status" value="1"/>
</dbReference>
<feature type="transmembrane region" description="Helical" evidence="11">
    <location>
        <begin position="6"/>
        <end position="22"/>
    </location>
</feature>
<dbReference type="GO" id="GO:0006813">
    <property type="term" value="P:potassium ion transport"/>
    <property type="evidence" value="ECO:0007669"/>
    <property type="project" value="UniProtKB-KW"/>
</dbReference>
<dbReference type="InterPro" id="IPR006153">
    <property type="entry name" value="Cation/H_exchanger_TM"/>
</dbReference>
<gene>
    <name evidence="14" type="ORF">MAGMO_2664</name>
</gene>
<evidence type="ECO:0000256" key="4">
    <source>
        <dbReference type="ARBA" id="ARBA00022538"/>
    </source>
</evidence>
<feature type="transmembrane region" description="Helical" evidence="11">
    <location>
        <begin position="214"/>
        <end position="232"/>
    </location>
</feature>
<evidence type="ECO:0000256" key="10">
    <source>
        <dbReference type="SAM" id="MobiDB-lite"/>
    </source>
</evidence>
<keyword evidence="8" id="KW-0406">Ion transport</keyword>
<feature type="domain" description="Cation/H+ exchanger transmembrane" evidence="12">
    <location>
        <begin position="15"/>
        <end position="372"/>
    </location>
</feature>
<evidence type="ECO:0000256" key="3">
    <source>
        <dbReference type="ARBA" id="ARBA00022449"/>
    </source>
</evidence>
<dbReference type="AlphaFoldDB" id="A0A1S7LKZ3"/>
<proteinExistence type="predicted"/>
<sequence length="587" mass="64139">MVEALPWVLLTAWAAILFNIILRRFGLPTLLGYMAAGLMARLALGDEQFDPHLLVELAEFGIVFLMFNIGLEFSVGQLKRMKREVLGHGGAQVGITGFVIALFCHYGLGMDPTASIIVGLALAMSSTATVLRILTERREMGKPYGQQTLGILLFQDMAVIPVFILIGLLANPNGDPLLMVLEAAVGAVAALLLLYLLARFVVTRLLDLIADTHTHELFVGSVLLIAVGAAYITHAMGFSWSLGAFFAALMISETKYKYQIETDLNPFRDLLMGLFFVTVGMQIDLQFLAAHPLSVLAVLVGLLLFKGGVIFLVIRLATNRDTALKTALALAQGGEFSFAVLELARGQDLVAMGHHQTLILAVVFSILLTPFLLRHLEALAKLLGAKEEQVEIQSHGGDDQQHDNQVVICGFEHCFQHTIEEGHIVVCGYGELGREVVRQIRQAGLSYIAIDNHRLRVGEGVAHGDAVMYGNATQRGVLEKAWVARAGTVILALEDMGTLRQVAESVAAMTDHPVLVVKVEDKAHESVLEGIPVKGIVHQYEEAARRLLDQALICELPLRFSDKSKPAEELWENESPQGQPPIWEKKS</sequence>
<dbReference type="PANTHER" id="PTHR46157:SF4">
    <property type="entry name" value="K(+) EFFLUX ANTIPORTER 3, CHLOROPLASTIC"/>
    <property type="match status" value="1"/>
</dbReference>
<dbReference type="EMBL" id="LO017727">
    <property type="protein sequence ID" value="CRH06819.1"/>
    <property type="molecule type" value="Genomic_DNA"/>
</dbReference>
<evidence type="ECO:0000256" key="1">
    <source>
        <dbReference type="ARBA" id="ARBA00004141"/>
    </source>
</evidence>
<dbReference type="Gene3D" id="1.20.1530.20">
    <property type="match status" value="1"/>
</dbReference>
<evidence type="ECO:0000259" key="12">
    <source>
        <dbReference type="Pfam" id="PF00999"/>
    </source>
</evidence>
<evidence type="ECO:0000256" key="9">
    <source>
        <dbReference type="ARBA" id="ARBA00023136"/>
    </source>
</evidence>
<dbReference type="InterPro" id="IPR036291">
    <property type="entry name" value="NAD(P)-bd_dom_sf"/>
</dbReference>
<feature type="transmembrane region" description="Helical" evidence="11">
    <location>
        <begin position="51"/>
        <end position="73"/>
    </location>
</feature>
<dbReference type="Pfam" id="PF02254">
    <property type="entry name" value="TrkA_N"/>
    <property type="match status" value="1"/>
</dbReference>
<comment type="subcellular location">
    <subcellularLocation>
        <location evidence="1">Membrane</location>
        <topology evidence="1">Multi-pass membrane protein</topology>
    </subcellularLocation>
</comment>
<keyword evidence="4" id="KW-0633">Potassium transport</keyword>
<feature type="domain" description="RCK N-terminal" evidence="13">
    <location>
        <begin position="424"/>
        <end position="537"/>
    </location>
</feature>
<feature type="transmembrane region" description="Helical" evidence="11">
    <location>
        <begin position="176"/>
        <end position="202"/>
    </location>
</feature>